<protein>
    <submittedName>
        <fullName evidence="8">Extracellular solute-binding protein</fullName>
    </submittedName>
</protein>
<dbReference type="RefSeq" id="WP_161701173.1">
    <property type="nucleotide sequence ID" value="NZ_JAAAMU010000011.1"/>
</dbReference>
<dbReference type="AlphaFoldDB" id="A0A7X4YTM0"/>
<dbReference type="EMBL" id="JAAAMU010000011">
    <property type="protein sequence ID" value="NBC71319.1"/>
    <property type="molecule type" value="Genomic_DNA"/>
</dbReference>
<reference evidence="8 9" key="1">
    <citation type="submission" date="2020-01" db="EMBL/GenBank/DDBJ databases">
        <title>Paenibacillus soybeanensis sp. nov. isolated from the nodules of soybean (Glycine max(L.) Merr).</title>
        <authorList>
            <person name="Wang H."/>
        </authorList>
    </citation>
    <scope>NUCLEOTIDE SEQUENCE [LARGE SCALE GENOMIC DNA]</scope>
    <source>
        <strain evidence="8 9">DSM 23054</strain>
    </source>
</reference>
<dbReference type="InterPro" id="IPR006059">
    <property type="entry name" value="SBP"/>
</dbReference>
<evidence type="ECO:0000256" key="1">
    <source>
        <dbReference type="ARBA" id="ARBA00022475"/>
    </source>
</evidence>
<sequence>MVSVKKACSAALALSLLAVPLYGCGNDNGGGTAASNTKNDAGKGTSGNAGTNAPANAPADTSADEKVTLTVSMMSSDWVDAAQEIVDQFMAKYPNIKVDFSQVPNDTNAEYLQPKAAANSLPDFMTIDGGTFGAQLADTGLIADLKDSEAGKNTIDGLKPVFTSSSGKLFGIAGGLSTTLIYYNKKLFDQAGIKELPKNWDEFLAACEQLKSRDITPLIVAGADGTVNNTVWSNGFSNNIVGKDPDALKKLADGTFDFNTPAYADIYAKFKTLYDKGYLIKGVTSLQYSQANDEFLQGKAAMSFSGIWLAGTMMAAGFGTGVMLPPWNDKGQDLVPVVATETGFAVAEGKHKDAAMKFLDFIVEGDGYYIYQNKRGNIPMIKSPDAGKLKIDPAISSYVDDLKTYAKSGPLWFEVLPSEVQASLVQTFQRVLTGELTPEGAAKFTQDTYLQAVKK</sequence>
<keyword evidence="5" id="KW-0449">Lipoprotein</keyword>
<proteinExistence type="predicted"/>
<gene>
    <name evidence="8" type="ORF">GT003_20175</name>
</gene>
<dbReference type="SUPFAM" id="SSF53850">
    <property type="entry name" value="Periplasmic binding protein-like II"/>
    <property type="match status" value="1"/>
</dbReference>
<dbReference type="PANTHER" id="PTHR43649">
    <property type="entry name" value="ARABINOSE-BINDING PROTEIN-RELATED"/>
    <property type="match status" value="1"/>
</dbReference>
<feature type="chain" id="PRO_5031180383" evidence="7">
    <location>
        <begin position="24"/>
        <end position="455"/>
    </location>
</feature>
<evidence type="ECO:0000256" key="6">
    <source>
        <dbReference type="SAM" id="MobiDB-lite"/>
    </source>
</evidence>
<evidence type="ECO:0000256" key="5">
    <source>
        <dbReference type="ARBA" id="ARBA00023288"/>
    </source>
</evidence>
<keyword evidence="1" id="KW-1003">Cell membrane</keyword>
<keyword evidence="3" id="KW-0472">Membrane</keyword>
<evidence type="ECO:0000256" key="3">
    <source>
        <dbReference type="ARBA" id="ARBA00023136"/>
    </source>
</evidence>
<comment type="caution">
    <text evidence="8">The sequence shown here is derived from an EMBL/GenBank/DDBJ whole genome shotgun (WGS) entry which is preliminary data.</text>
</comment>
<evidence type="ECO:0000313" key="9">
    <source>
        <dbReference type="Proteomes" id="UP000558113"/>
    </source>
</evidence>
<dbReference type="Pfam" id="PF01547">
    <property type="entry name" value="SBP_bac_1"/>
    <property type="match status" value="1"/>
</dbReference>
<dbReference type="InterPro" id="IPR050490">
    <property type="entry name" value="Bact_solute-bd_prot1"/>
</dbReference>
<accession>A0A7X4YTM0</accession>
<evidence type="ECO:0000313" key="8">
    <source>
        <dbReference type="EMBL" id="NBC71319.1"/>
    </source>
</evidence>
<evidence type="ECO:0000256" key="7">
    <source>
        <dbReference type="SAM" id="SignalP"/>
    </source>
</evidence>
<organism evidence="8 9">
    <name type="scientific">Paenibacillus sacheonensis</name>
    <dbReference type="NCBI Taxonomy" id="742054"/>
    <lineage>
        <taxon>Bacteria</taxon>
        <taxon>Bacillati</taxon>
        <taxon>Bacillota</taxon>
        <taxon>Bacilli</taxon>
        <taxon>Bacillales</taxon>
        <taxon>Paenibacillaceae</taxon>
        <taxon>Paenibacillus</taxon>
    </lineage>
</organism>
<evidence type="ECO:0000256" key="4">
    <source>
        <dbReference type="ARBA" id="ARBA00023139"/>
    </source>
</evidence>
<evidence type="ECO:0000256" key="2">
    <source>
        <dbReference type="ARBA" id="ARBA00022729"/>
    </source>
</evidence>
<dbReference type="Gene3D" id="3.40.190.10">
    <property type="entry name" value="Periplasmic binding protein-like II"/>
    <property type="match status" value="2"/>
</dbReference>
<name>A0A7X4YTM0_9BACL</name>
<keyword evidence="4" id="KW-0564">Palmitate</keyword>
<feature type="compositionally biased region" description="Low complexity" evidence="6">
    <location>
        <begin position="46"/>
        <end position="61"/>
    </location>
</feature>
<keyword evidence="9" id="KW-1185">Reference proteome</keyword>
<dbReference type="OrthoDB" id="9798191at2"/>
<feature type="region of interest" description="Disordered" evidence="6">
    <location>
        <begin position="35"/>
        <end position="63"/>
    </location>
</feature>
<dbReference type="PANTHER" id="PTHR43649:SF33">
    <property type="entry name" value="POLYGALACTURONAN_RHAMNOGALACTURONAN-BINDING PROTEIN YTCQ"/>
    <property type="match status" value="1"/>
</dbReference>
<keyword evidence="2 7" id="KW-0732">Signal</keyword>
<feature type="signal peptide" evidence="7">
    <location>
        <begin position="1"/>
        <end position="23"/>
    </location>
</feature>
<dbReference type="Proteomes" id="UP000558113">
    <property type="component" value="Unassembled WGS sequence"/>
</dbReference>